<protein>
    <submittedName>
        <fullName evidence="3">Carbon-nitrogen hydrolase family protein</fullName>
    </submittedName>
</protein>
<comment type="caution">
    <text evidence="3">The sequence shown here is derived from an EMBL/GenBank/DDBJ whole genome shotgun (WGS) entry which is preliminary data.</text>
</comment>
<dbReference type="PANTHER" id="PTHR43674">
    <property type="entry name" value="NITRILASE C965.09-RELATED"/>
    <property type="match status" value="1"/>
</dbReference>
<evidence type="ECO:0000259" key="2">
    <source>
        <dbReference type="PROSITE" id="PS50263"/>
    </source>
</evidence>
<dbReference type="InterPro" id="IPR050345">
    <property type="entry name" value="Aliph_Amidase/BUP"/>
</dbReference>
<keyword evidence="1 3" id="KW-0378">Hydrolase</keyword>
<evidence type="ECO:0000256" key="1">
    <source>
        <dbReference type="ARBA" id="ARBA00022801"/>
    </source>
</evidence>
<dbReference type="SUPFAM" id="SSF56317">
    <property type="entry name" value="Carbon-nitrogen hydrolase"/>
    <property type="match status" value="1"/>
</dbReference>
<gene>
    <name evidence="3" type="ORF">GCM10023093_06360</name>
</gene>
<proteinExistence type="predicted"/>
<dbReference type="PANTHER" id="PTHR43674:SF2">
    <property type="entry name" value="BETA-UREIDOPROPIONASE"/>
    <property type="match status" value="1"/>
</dbReference>
<dbReference type="GO" id="GO:0016787">
    <property type="term" value="F:hydrolase activity"/>
    <property type="evidence" value="ECO:0007669"/>
    <property type="project" value="UniProtKB-KW"/>
</dbReference>
<dbReference type="PROSITE" id="PS50263">
    <property type="entry name" value="CN_HYDROLASE"/>
    <property type="match status" value="1"/>
</dbReference>
<dbReference type="EMBL" id="BAABFA010000005">
    <property type="protein sequence ID" value="GAA4461541.1"/>
    <property type="molecule type" value="Genomic_DNA"/>
</dbReference>
<dbReference type="Proteomes" id="UP001500067">
    <property type="component" value="Unassembled WGS sequence"/>
</dbReference>
<dbReference type="Gene3D" id="3.60.110.10">
    <property type="entry name" value="Carbon-nitrogen hydrolase"/>
    <property type="match status" value="1"/>
</dbReference>
<dbReference type="InterPro" id="IPR036526">
    <property type="entry name" value="C-N_Hydrolase_sf"/>
</dbReference>
<accession>A0ABP8N590</accession>
<dbReference type="Pfam" id="PF00795">
    <property type="entry name" value="CN_hydrolase"/>
    <property type="match status" value="1"/>
</dbReference>
<keyword evidence="4" id="KW-1185">Reference proteome</keyword>
<organism evidence="3 4">
    <name type="scientific">Nemorincola caseinilytica</name>
    <dbReference type="NCBI Taxonomy" id="2054315"/>
    <lineage>
        <taxon>Bacteria</taxon>
        <taxon>Pseudomonadati</taxon>
        <taxon>Bacteroidota</taxon>
        <taxon>Chitinophagia</taxon>
        <taxon>Chitinophagales</taxon>
        <taxon>Chitinophagaceae</taxon>
        <taxon>Nemorincola</taxon>
    </lineage>
</organism>
<evidence type="ECO:0000313" key="4">
    <source>
        <dbReference type="Proteomes" id="UP001500067"/>
    </source>
</evidence>
<name>A0ABP8N590_9BACT</name>
<dbReference type="CDD" id="cd07197">
    <property type="entry name" value="nitrilase"/>
    <property type="match status" value="1"/>
</dbReference>
<evidence type="ECO:0000313" key="3">
    <source>
        <dbReference type="EMBL" id="GAA4461541.1"/>
    </source>
</evidence>
<dbReference type="InterPro" id="IPR003010">
    <property type="entry name" value="C-N_Hydrolase"/>
</dbReference>
<reference evidence="4" key="1">
    <citation type="journal article" date="2019" name="Int. J. Syst. Evol. Microbiol.">
        <title>The Global Catalogue of Microorganisms (GCM) 10K type strain sequencing project: providing services to taxonomists for standard genome sequencing and annotation.</title>
        <authorList>
            <consortium name="The Broad Institute Genomics Platform"/>
            <consortium name="The Broad Institute Genome Sequencing Center for Infectious Disease"/>
            <person name="Wu L."/>
            <person name="Ma J."/>
        </authorList>
    </citation>
    <scope>NUCLEOTIDE SEQUENCE [LARGE SCALE GENOMIC DNA]</scope>
    <source>
        <strain evidence="4">JCM 32105</strain>
    </source>
</reference>
<feature type="domain" description="CN hydrolase" evidence="2">
    <location>
        <begin position="1"/>
        <end position="212"/>
    </location>
</feature>
<sequence>MQAICAAAGEGVSLIVFPELSLTGYEPGLANDLATDQNDSRLNVFQQVSNDKNISIGVGLPTRSGADVRISMIIFQPHLPRLTYSKQQLHSDEFPFFVNGPRQVIFSQDTINVAPAICFESLQPSHAENAKRIGADIYLASVAKSASGVVRAYKHYPEIAARLGMVVAMANCVGECDNFVGDGRSAIWDAKGALAAQLDNTSEGLVIYDIANEQATQVTL</sequence>